<protein>
    <submittedName>
        <fullName evidence="2">Uncharacterized protein</fullName>
    </submittedName>
</protein>
<reference evidence="2" key="1">
    <citation type="submission" date="2014-11" db="EMBL/GenBank/DDBJ databases">
        <authorList>
            <person name="Amaro Gonzalez C."/>
        </authorList>
    </citation>
    <scope>NUCLEOTIDE SEQUENCE</scope>
</reference>
<feature type="chain" id="PRO_5007401639" evidence="1">
    <location>
        <begin position="22"/>
        <end position="42"/>
    </location>
</feature>
<dbReference type="EMBL" id="GBXM01082448">
    <property type="protein sequence ID" value="JAH26129.1"/>
    <property type="molecule type" value="Transcribed_RNA"/>
</dbReference>
<feature type="signal peptide" evidence="1">
    <location>
        <begin position="1"/>
        <end position="21"/>
    </location>
</feature>
<organism evidence="2">
    <name type="scientific">Anguilla anguilla</name>
    <name type="common">European freshwater eel</name>
    <name type="synonym">Muraena anguilla</name>
    <dbReference type="NCBI Taxonomy" id="7936"/>
    <lineage>
        <taxon>Eukaryota</taxon>
        <taxon>Metazoa</taxon>
        <taxon>Chordata</taxon>
        <taxon>Craniata</taxon>
        <taxon>Vertebrata</taxon>
        <taxon>Euteleostomi</taxon>
        <taxon>Actinopterygii</taxon>
        <taxon>Neopterygii</taxon>
        <taxon>Teleostei</taxon>
        <taxon>Anguilliformes</taxon>
        <taxon>Anguillidae</taxon>
        <taxon>Anguilla</taxon>
    </lineage>
</organism>
<dbReference type="EMBL" id="GBXM01077031">
    <property type="protein sequence ID" value="JAH31546.1"/>
    <property type="molecule type" value="Transcribed_RNA"/>
</dbReference>
<dbReference type="AlphaFoldDB" id="A0A0E9RAJ8"/>
<keyword evidence="1" id="KW-0732">Signal</keyword>
<evidence type="ECO:0000256" key="1">
    <source>
        <dbReference type="SAM" id="SignalP"/>
    </source>
</evidence>
<evidence type="ECO:0000313" key="2">
    <source>
        <dbReference type="EMBL" id="JAH26129.1"/>
    </source>
</evidence>
<name>A0A0E9RAJ8_ANGAN</name>
<reference evidence="2" key="2">
    <citation type="journal article" date="2015" name="Fish Shellfish Immunol.">
        <title>Early steps in the European eel (Anguilla anguilla)-Vibrio vulnificus interaction in the gills: Role of the RtxA13 toxin.</title>
        <authorList>
            <person name="Callol A."/>
            <person name="Pajuelo D."/>
            <person name="Ebbesson L."/>
            <person name="Teles M."/>
            <person name="MacKenzie S."/>
            <person name="Amaro C."/>
        </authorList>
    </citation>
    <scope>NUCLEOTIDE SEQUENCE</scope>
</reference>
<accession>A0A0E9RAJ8</accession>
<sequence>MAPSLCIKLVLLTLLIPLVLSGPSGVKEHGHGQGQCHRSMAS</sequence>
<proteinExistence type="predicted"/>